<reference evidence="4" key="1">
    <citation type="submission" date="2016-10" db="EMBL/GenBank/DDBJ databases">
        <authorList>
            <person name="Varghese N."/>
            <person name="Submissions S."/>
        </authorList>
    </citation>
    <scope>NUCLEOTIDE SEQUENCE [LARGE SCALE GENOMIC DNA]</scope>
    <source>
        <strain evidence="4">JCM 18416</strain>
    </source>
</reference>
<dbReference type="PRINTS" id="PR00080">
    <property type="entry name" value="SDRFAMILY"/>
</dbReference>
<dbReference type="InterPro" id="IPR002347">
    <property type="entry name" value="SDR_fam"/>
</dbReference>
<sequence length="254" mass="26205">MADIKNIITQEVAGKVALVTGAASGIGKATALLLHARGAKVIAEDIDPAVEELAQPGLVPLVADITEDGAAGRAVALAVERFGRLDILVNNAGIIINKAVVDMTRQDWERIQAVNATAAFLHCREAIKAMMPNKSGAIVNIASYASYFAFPTIAAYAASKGALAQLTRTLALEAIEHGIRVNAVGSGDVVTNILNDVVEDGPAFLAQHGEAAPIGRAAQPREIAEVVAFLASERASFMVGAVVMADGGMTVKAG</sequence>
<evidence type="ECO:0000313" key="4">
    <source>
        <dbReference type="Proteomes" id="UP000199460"/>
    </source>
</evidence>
<dbReference type="Gene3D" id="3.40.50.720">
    <property type="entry name" value="NAD(P)-binding Rossmann-like Domain"/>
    <property type="match status" value="1"/>
</dbReference>
<dbReference type="GeneID" id="300929935"/>
<gene>
    <name evidence="3" type="ORF">SAMN05216213_101172</name>
</gene>
<dbReference type="RefSeq" id="WP_090426064.1">
    <property type="nucleotide sequence ID" value="NZ_FNJJ01000001.1"/>
</dbReference>
<evidence type="ECO:0000256" key="2">
    <source>
        <dbReference type="ARBA" id="ARBA00023002"/>
    </source>
</evidence>
<dbReference type="FunFam" id="3.40.50.720:FF:000084">
    <property type="entry name" value="Short-chain dehydrogenase reductase"/>
    <property type="match status" value="1"/>
</dbReference>
<dbReference type="Pfam" id="PF13561">
    <property type="entry name" value="adh_short_C2"/>
    <property type="match status" value="1"/>
</dbReference>
<name>A0A1H0K2C4_9GAMM</name>
<dbReference type="OrthoDB" id="9787298at2"/>
<dbReference type="AlphaFoldDB" id="A0A1H0K2C4"/>
<evidence type="ECO:0000256" key="1">
    <source>
        <dbReference type="ARBA" id="ARBA00006484"/>
    </source>
</evidence>
<dbReference type="InterPro" id="IPR036291">
    <property type="entry name" value="NAD(P)-bd_dom_sf"/>
</dbReference>
<dbReference type="GO" id="GO:0016491">
    <property type="term" value="F:oxidoreductase activity"/>
    <property type="evidence" value="ECO:0007669"/>
    <property type="project" value="UniProtKB-KW"/>
</dbReference>
<dbReference type="CDD" id="cd05233">
    <property type="entry name" value="SDR_c"/>
    <property type="match status" value="1"/>
</dbReference>
<dbReference type="SUPFAM" id="SSF51735">
    <property type="entry name" value="NAD(P)-binding Rossmann-fold domains"/>
    <property type="match status" value="1"/>
</dbReference>
<dbReference type="PANTHER" id="PTHR24321">
    <property type="entry name" value="DEHYDROGENASES, SHORT CHAIN"/>
    <property type="match status" value="1"/>
</dbReference>
<organism evidence="3 4">
    <name type="scientific">Ectopseudomonas guguanensis</name>
    <dbReference type="NCBI Taxonomy" id="1198456"/>
    <lineage>
        <taxon>Bacteria</taxon>
        <taxon>Pseudomonadati</taxon>
        <taxon>Pseudomonadota</taxon>
        <taxon>Gammaproteobacteria</taxon>
        <taxon>Pseudomonadales</taxon>
        <taxon>Pseudomonadaceae</taxon>
        <taxon>Ectopseudomonas</taxon>
    </lineage>
</organism>
<dbReference type="PANTHER" id="PTHR24321:SF8">
    <property type="entry name" value="ESTRADIOL 17-BETA-DEHYDROGENASE 8-RELATED"/>
    <property type="match status" value="1"/>
</dbReference>
<keyword evidence="2" id="KW-0560">Oxidoreductase</keyword>
<protein>
    <submittedName>
        <fullName evidence="3">NAD(P)-dependent dehydrogenase, short-chain alcohol dehydrogenase family</fullName>
    </submittedName>
</protein>
<dbReference type="PROSITE" id="PS00061">
    <property type="entry name" value="ADH_SHORT"/>
    <property type="match status" value="1"/>
</dbReference>
<dbReference type="InterPro" id="IPR020904">
    <property type="entry name" value="Sc_DH/Rdtase_CS"/>
</dbReference>
<dbReference type="PRINTS" id="PR00081">
    <property type="entry name" value="GDHRDH"/>
</dbReference>
<keyword evidence="4" id="KW-1185">Reference proteome</keyword>
<comment type="similarity">
    <text evidence="1">Belongs to the short-chain dehydrogenases/reductases (SDR) family.</text>
</comment>
<evidence type="ECO:0000313" key="3">
    <source>
        <dbReference type="EMBL" id="SDO50046.1"/>
    </source>
</evidence>
<accession>A0A1H0K2C4</accession>
<proteinExistence type="inferred from homology"/>
<dbReference type="EMBL" id="FNJJ01000001">
    <property type="protein sequence ID" value="SDO50046.1"/>
    <property type="molecule type" value="Genomic_DNA"/>
</dbReference>
<dbReference type="Proteomes" id="UP000199460">
    <property type="component" value="Unassembled WGS sequence"/>
</dbReference>